<dbReference type="AlphaFoldDB" id="A0A6J4PBK2"/>
<accession>A0A6J4PBK2</accession>
<sequence>MTEMFGSEAPAGQETTQEAVKEEVDHPAAQALLEAQAEYQAKDLLEGYYQSVDKPRDEPGKVDLPFPDVLTPEQEAEIINSQKMEAGQSLHRSTVEKYERAIDEFARRAEKHTAKLRQVLFGVGEGGSAALSQAAAADEEQLIKMIELGELAGDATIAKAAFAAGAVRGDAPRAVKRYLDANPGAEALLRVYQQAAGPDFFETTKASITRMVPAPTADQLRGRPRLRTY</sequence>
<reference evidence="2" key="1">
    <citation type="submission" date="2020-02" db="EMBL/GenBank/DDBJ databases">
        <authorList>
            <person name="Meier V. D."/>
        </authorList>
    </citation>
    <scope>NUCLEOTIDE SEQUENCE</scope>
    <source>
        <strain evidence="2">AVDCRST_MAG55</strain>
    </source>
</reference>
<name>A0A6J4PBK2_9ACTN</name>
<evidence type="ECO:0000256" key="1">
    <source>
        <dbReference type="SAM" id="MobiDB-lite"/>
    </source>
</evidence>
<organism evidence="2">
    <name type="scientific">uncultured Rubrobacteraceae bacterium</name>
    <dbReference type="NCBI Taxonomy" id="349277"/>
    <lineage>
        <taxon>Bacteria</taxon>
        <taxon>Bacillati</taxon>
        <taxon>Actinomycetota</taxon>
        <taxon>Rubrobacteria</taxon>
        <taxon>Rubrobacterales</taxon>
        <taxon>Rubrobacteraceae</taxon>
        <taxon>environmental samples</taxon>
    </lineage>
</organism>
<protein>
    <submittedName>
        <fullName evidence="2">Uncharacterized protein</fullName>
    </submittedName>
</protein>
<feature type="region of interest" description="Disordered" evidence="1">
    <location>
        <begin position="1"/>
        <end position="29"/>
    </location>
</feature>
<proteinExistence type="predicted"/>
<gene>
    <name evidence="2" type="ORF">AVDCRST_MAG55-1250</name>
</gene>
<dbReference type="EMBL" id="CADCUZ010000051">
    <property type="protein sequence ID" value="CAA9410010.1"/>
    <property type="molecule type" value="Genomic_DNA"/>
</dbReference>
<evidence type="ECO:0000313" key="2">
    <source>
        <dbReference type="EMBL" id="CAA9410010.1"/>
    </source>
</evidence>